<dbReference type="AlphaFoldDB" id="A5FUT8"/>
<name>A5FUT8_ACICJ</name>
<dbReference type="EMBL" id="CP000697">
    <property type="protein sequence ID" value="ABQ29370.1"/>
    <property type="molecule type" value="Genomic_DNA"/>
</dbReference>
<dbReference type="Proteomes" id="UP000000245">
    <property type="component" value="Chromosome"/>
</dbReference>
<dbReference type="HOGENOM" id="CLU_1607304_0_0_5"/>
<proteinExistence type="predicted"/>
<accession>A5FUT8</accession>
<evidence type="ECO:0000313" key="2">
    <source>
        <dbReference type="Proteomes" id="UP000000245"/>
    </source>
</evidence>
<reference evidence="1 2" key="1">
    <citation type="submission" date="2007-05" db="EMBL/GenBank/DDBJ databases">
        <title>Complete sequence of chromosome of Acidiphilium cryptum JF-5.</title>
        <authorList>
            <consortium name="US DOE Joint Genome Institute"/>
            <person name="Copeland A."/>
            <person name="Lucas S."/>
            <person name="Lapidus A."/>
            <person name="Barry K."/>
            <person name="Detter J.C."/>
            <person name="Glavina del Rio T."/>
            <person name="Hammon N."/>
            <person name="Israni S."/>
            <person name="Dalin E."/>
            <person name="Tice H."/>
            <person name="Pitluck S."/>
            <person name="Sims D."/>
            <person name="Brettin T."/>
            <person name="Bruce D."/>
            <person name="Han C."/>
            <person name="Schmutz J."/>
            <person name="Larimer F."/>
            <person name="Land M."/>
            <person name="Hauser L."/>
            <person name="Kyrpides N."/>
            <person name="Kim E."/>
            <person name="Magnuson T."/>
            <person name="Richardson P."/>
        </authorList>
    </citation>
    <scope>NUCLEOTIDE SEQUENCE [LARGE SCALE GENOMIC DNA]</scope>
    <source>
        <strain evidence="1 2">JF-5</strain>
    </source>
</reference>
<dbReference type="RefSeq" id="WP_007422441.1">
    <property type="nucleotide sequence ID" value="NC_009484.1"/>
</dbReference>
<evidence type="ECO:0000313" key="1">
    <source>
        <dbReference type="EMBL" id="ABQ29370.1"/>
    </source>
</evidence>
<dbReference type="STRING" id="349163.Acry_0142"/>
<dbReference type="KEGG" id="acr:Acry_0142"/>
<protein>
    <submittedName>
        <fullName evidence="1">Uncharacterized protein</fullName>
    </submittedName>
</protein>
<sequence length="165" mass="17450">MAVAIPRAVAADGTELHLVPIPPARLPRVQKRDLEQAWEAAHRAARAGAEGPRRGFRFAGGPDVVLRDRDARVWASSVDHIADLSTAHGVSVCLRLLGLVALLAGGGWTARFVRFDRGAAELDGALLGAAARTGLTDTGALDENALRAQLLPRESEENPPCRAPS</sequence>
<gene>
    <name evidence="1" type="ordered locus">Acry_0142</name>
</gene>
<keyword evidence="2" id="KW-1185">Reference proteome</keyword>
<organism evidence="1 2">
    <name type="scientific">Acidiphilium cryptum (strain JF-5)</name>
    <dbReference type="NCBI Taxonomy" id="349163"/>
    <lineage>
        <taxon>Bacteria</taxon>
        <taxon>Pseudomonadati</taxon>
        <taxon>Pseudomonadota</taxon>
        <taxon>Alphaproteobacteria</taxon>
        <taxon>Acetobacterales</taxon>
        <taxon>Acidocellaceae</taxon>
        <taxon>Acidiphilium</taxon>
    </lineage>
</organism>